<dbReference type="PANTHER" id="PTHR22916">
    <property type="entry name" value="GLYCOSYLTRANSFERASE"/>
    <property type="match status" value="1"/>
</dbReference>
<keyword evidence="1 4" id="KW-0328">Glycosyltransferase</keyword>
<dbReference type="SUPFAM" id="SSF53448">
    <property type="entry name" value="Nucleotide-diphospho-sugar transferases"/>
    <property type="match status" value="1"/>
</dbReference>
<evidence type="ECO:0000256" key="2">
    <source>
        <dbReference type="ARBA" id="ARBA00022679"/>
    </source>
</evidence>
<dbReference type="RefSeq" id="WP_104832708.1">
    <property type="nucleotide sequence ID" value="NZ_CABHHT010000003.1"/>
</dbReference>
<dbReference type="CDD" id="cd00761">
    <property type="entry name" value="Glyco_tranf_GTA_type"/>
    <property type="match status" value="1"/>
</dbReference>
<dbReference type="Gene3D" id="3.90.550.10">
    <property type="entry name" value="Spore Coat Polysaccharide Biosynthesis Protein SpsA, Chain A"/>
    <property type="match status" value="1"/>
</dbReference>
<name>A0A6N3AX47_ENTFC</name>
<proteinExistence type="predicted"/>
<dbReference type="PANTHER" id="PTHR22916:SF51">
    <property type="entry name" value="GLYCOSYLTRANSFERASE EPSH-RELATED"/>
    <property type="match status" value="1"/>
</dbReference>
<sequence length="365" mass="43141">MNISPLVSIIIPVYNIEKFIAKCLESLVSQTYKNIEIIIVNDGSTDKSPSICRSYAAKDNRIKLINQKNQGLSGARNTGIQHITGDLVLFVDGDDWLDDNCCEVLVKEQKENNSDLIIFPYVREYRDKSYKRKLFTKDVLTFSDYEYKEFYRRLVGPVEEELKNPSEIDIYSTVWGKLYKKDLLENKFVDTKKIGTEDLLFNIMNLINARRVKYTSSTYYHYNKTNDISLTKKFNIQSYERKKQLIAEIENFLIRNDFDKKYQEALKNRKILSIFPFIYMICNSTLNRTEKIKNITYIVEDQFNSKEYEKFAGNIKYISNSWKVFYFLLINKKSKPIFILVETVTKLWRIKNEKGSVFNTLFRKV</sequence>
<dbReference type="InterPro" id="IPR001173">
    <property type="entry name" value="Glyco_trans_2-like"/>
</dbReference>
<dbReference type="Pfam" id="PF00535">
    <property type="entry name" value="Glycos_transf_2"/>
    <property type="match status" value="1"/>
</dbReference>
<organism evidence="4">
    <name type="scientific">Enterococcus faecium</name>
    <name type="common">Streptococcus faecium</name>
    <dbReference type="NCBI Taxonomy" id="1352"/>
    <lineage>
        <taxon>Bacteria</taxon>
        <taxon>Bacillati</taxon>
        <taxon>Bacillota</taxon>
        <taxon>Bacilli</taxon>
        <taxon>Lactobacillales</taxon>
        <taxon>Enterococcaceae</taxon>
        <taxon>Enterococcus</taxon>
    </lineage>
</organism>
<evidence type="ECO:0000259" key="3">
    <source>
        <dbReference type="Pfam" id="PF00535"/>
    </source>
</evidence>
<accession>A0A6N3AX47</accession>
<protein>
    <submittedName>
        <fullName evidence="4">Glycosyltransferase EpsH</fullName>
        <ecNumber evidence="4">2.4.-.-</ecNumber>
    </submittedName>
</protein>
<evidence type="ECO:0000313" key="4">
    <source>
        <dbReference type="EMBL" id="VYT94246.1"/>
    </source>
</evidence>
<dbReference type="EC" id="2.4.-.-" evidence="4"/>
<gene>
    <name evidence="4" type="primary">epsH_1</name>
    <name evidence="4" type="ORF">EFLFYP64_00895</name>
</gene>
<dbReference type="GO" id="GO:0016757">
    <property type="term" value="F:glycosyltransferase activity"/>
    <property type="evidence" value="ECO:0007669"/>
    <property type="project" value="UniProtKB-KW"/>
</dbReference>
<evidence type="ECO:0000256" key="1">
    <source>
        <dbReference type="ARBA" id="ARBA00022676"/>
    </source>
</evidence>
<reference evidence="4" key="1">
    <citation type="submission" date="2019-11" db="EMBL/GenBank/DDBJ databases">
        <authorList>
            <person name="Feng L."/>
        </authorList>
    </citation>
    <scope>NUCLEOTIDE SEQUENCE</scope>
    <source>
        <strain evidence="4">EFaeciumLFYP64</strain>
    </source>
</reference>
<keyword evidence="2 4" id="KW-0808">Transferase</keyword>
<dbReference type="AlphaFoldDB" id="A0A6N3AX47"/>
<dbReference type="EMBL" id="CACRTQ010000019">
    <property type="protein sequence ID" value="VYT94246.1"/>
    <property type="molecule type" value="Genomic_DNA"/>
</dbReference>
<feature type="domain" description="Glycosyltransferase 2-like" evidence="3">
    <location>
        <begin position="8"/>
        <end position="133"/>
    </location>
</feature>
<dbReference type="InterPro" id="IPR029044">
    <property type="entry name" value="Nucleotide-diphossugar_trans"/>
</dbReference>